<accession>A0A238X1C1</accession>
<evidence type="ECO:0000313" key="3">
    <source>
        <dbReference type="Proteomes" id="UP000198384"/>
    </source>
</evidence>
<name>A0A238X1C1_9FLAO</name>
<dbReference type="InterPro" id="IPR045851">
    <property type="entry name" value="AMP-bd_C_sf"/>
</dbReference>
<evidence type="ECO:0000259" key="1">
    <source>
        <dbReference type="Pfam" id="PF00501"/>
    </source>
</evidence>
<dbReference type="RefSeq" id="WP_089381383.1">
    <property type="nucleotide sequence ID" value="NZ_FZNT01000004.1"/>
</dbReference>
<dbReference type="AlphaFoldDB" id="A0A238X1C1"/>
<dbReference type="PANTHER" id="PTHR43201">
    <property type="entry name" value="ACYL-COA SYNTHETASE"/>
    <property type="match status" value="1"/>
</dbReference>
<reference evidence="2 3" key="1">
    <citation type="submission" date="2017-06" db="EMBL/GenBank/DDBJ databases">
        <authorList>
            <person name="Kim H.J."/>
            <person name="Triplett B.A."/>
        </authorList>
    </citation>
    <scope>NUCLEOTIDE SEQUENCE [LARGE SCALE GENOMIC DNA]</scope>
    <source>
        <strain evidence="2 3">DSM 29150</strain>
    </source>
</reference>
<dbReference type="GO" id="GO:0006631">
    <property type="term" value="P:fatty acid metabolic process"/>
    <property type="evidence" value="ECO:0007669"/>
    <property type="project" value="TreeGrafter"/>
</dbReference>
<dbReference type="EMBL" id="FZNT01000004">
    <property type="protein sequence ID" value="SNR52440.1"/>
    <property type="molecule type" value="Genomic_DNA"/>
</dbReference>
<dbReference type="InterPro" id="IPR042099">
    <property type="entry name" value="ANL_N_sf"/>
</dbReference>
<dbReference type="Gene3D" id="3.30.300.30">
    <property type="match status" value="1"/>
</dbReference>
<feature type="domain" description="AMP-dependent synthetase/ligase" evidence="1">
    <location>
        <begin position="53"/>
        <end position="193"/>
    </location>
</feature>
<dbReference type="GO" id="GO:0031956">
    <property type="term" value="F:medium-chain fatty acid-CoA ligase activity"/>
    <property type="evidence" value="ECO:0007669"/>
    <property type="project" value="TreeGrafter"/>
</dbReference>
<dbReference type="InterPro" id="IPR000873">
    <property type="entry name" value="AMP-dep_synth/lig_dom"/>
</dbReference>
<proteinExistence type="predicted"/>
<sequence length="380" mass="42412">MNESKPFHKAFKLQGKSFNSAEELIGFSLSISDEIHLFLKEWFNKKQFVEVKTSGSTGTPKKIKLQKSHMRQSAKATGDFFNLGEGTTALLCMSSTYIAGKMMLVRALELGWELDVVEPESNPLKGIKKNYDFCAMVPIQLYNSLDKIYKVKQLIVGGGIVSNDLLSKIQHCSTAIFATYGMTETVTHIAVKKLNNFKNVISSSNVISSAVEKSNKNENANVISNESKQSLYKLLPNISIKIDDRGCLVIKAPKLSNEEIITNDLVEIISDTAFKWLGRFDSVINSGGIKLIPEQIELKISSVIQPRFFVAGITDAVLGEKLVLIVEGEKEDTILNDVRSLKTLSKYEIPKEIFFVKKFKETPTQKINRIKTLKLISSTC</sequence>
<dbReference type="OrthoDB" id="8870348at2"/>
<dbReference type="Gene3D" id="3.40.50.12780">
    <property type="entry name" value="N-terminal domain of ligase-like"/>
    <property type="match status" value="1"/>
</dbReference>
<organism evidence="2 3">
    <name type="scientific">Lutibacter agarilyticus</name>
    <dbReference type="NCBI Taxonomy" id="1109740"/>
    <lineage>
        <taxon>Bacteria</taxon>
        <taxon>Pseudomonadati</taxon>
        <taxon>Bacteroidota</taxon>
        <taxon>Flavobacteriia</taxon>
        <taxon>Flavobacteriales</taxon>
        <taxon>Flavobacteriaceae</taxon>
        <taxon>Lutibacter</taxon>
    </lineage>
</organism>
<dbReference type="Proteomes" id="UP000198384">
    <property type="component" value="Unassembled WGS sequence"/>
</dbReference>
<protein>
    <submittedName>
        <fullName evidence="2">O-succinylbenzoic acid--CoA ligase</fullName>
    </submittedName>
</protein>
<dbReference type="PANTHER" id="PTHR43201:SF32">
    <property type="entry name" value="2-SUCCINYLBENZOATE--COA LIGASE, CHLOROPLASTIC_PEROXISOMAL"/>
    <property type="match status" value="1"/>
</dbReference>
<evidence type="ECO:0000313" key="2">
    <source>
        <dbReference type="EMBL" id="SNR52440.1"/>
    </source>
</evidence>
<keyword evidence="2" id="KW-0436">Ligase</keyword>
<keyword evidence="3" id="KW-1185">Reference proteome</keyword>
<dbReference type="SUPFAM" id="SSF56801">
    <property type="entry name" value="Acetyl-CoA synthetase-like"/>
    <property type="match status" value="1"/>
</dbReference>
<dbReference type="Pfam" id="PF00501">
    <property type="entry name" value="AMP-binding"/>
    <property type="match status" value="1"/>
</dbReference>
<gene>
    <name evidence="2" type="ORF">SAMN06265371_104277</name>
</gene>